<dbReference type="PANTHER" id="PTHR10642">
    <property type="entry name" value="RIBONUCLEASE H1"/>
    <property type="match status" value="1"/>
</dbReference>
<evidence type="ECO:0000259" key="12">
    <source>
        <dbReference type="PROSITE" id="PS50879"/>
    </source>
</evidence>
<evidence type="ECO:0000256" key="9">
    <source>
        <dbReference type="PIRNR" id="PIRNR036852"/>
    </source>
</evidence>
<organism evidence="13">
    <name type="scientific">Papilio xuthus</name>
    <name type="common">Asian swallowtail butterfly</name>
    <dbReference type="NCBI Taxonomy" id="66420"/>
    <lineage>
        <taxon>Eukaryota</taxon>
        <taxon>Metazoa</taxon>
        <taxon>Ecdysozoa</taxon>
        <taxon>Arthropoda</taxon>
        <taxon>Hexapoda</taxon>
        <taxon>Insecta</taxon>
        <taxon>Pterygota</taxon>
        <taxon>Neoptera</taxon>
        <taxon>Endopterygota</taxon>
        <taxon>Lepidoptera</taxon>
        <taxon>Glossata</taxon>
        <taxon>Ditrysia</taxon>
        <taxon>Papilionoidea</taxon>
        <taxon>Papilionidae</taxon>
        <taxon>Papilioninae</taxon>
        <taxon>Papilio</taxon>
    </lineage>
</organism>
<evidence type="ECO:0000256" key="4">
    <source>
        <dbReference type="ARBA" id="ARBA00022722"/>
    </source>
</evidence>
<dbReference type="KEGG" id="pxu:106117502"/>
<evidence type="ECO:0000256" key="6">
    <source>
        <dbReference type="ARBA" id="ARBA00022759"/>
    </source>
</evidence>
<dbReference type="AlphaFoldDB" id="A0AAJ6Z8F0"/>
<keyword evidence="8 9" id="KW-0460">Magnesium</keyword>
<keyword evidence="10" id="KW-0175">Coiled coil</keyword>
<dbReference type="CDD" id="cd09280">
    <property type="entry name" value="RNase_HI_eukaryote_like"/>
    <property type="match status" value="1"/>
</dbReference>
<dbReference type="SUPFAM" id="SSF55658">
    <property type="entry name" value="L9 N-domain-like"/>
    <property type="match status" value="1"/>
</dbReference>
<dbReference type="PIRSF" id="PIRSF036852">
    <property type="entry name" value="Ribonuclease_H1_euk"/>
    <property type="match status" value="1"/>
</dbReference>
<dbReference type="RefSeq" id="XP_013167304.1">
    <property type="nucleotide sequence ID" value="XM_013311850.1"/>
</dbReference>
<evidence type="ECO:0000256" key="2">
    <source>
        <dbReference type="ARBA" id="ARBA00004065"/>
    </source>
</evidence>
<keyword evidence="4 9" id="KW-0540">Nuclease</keyword>
<dbReference type="EC" id="3.1.26.4" evidence="9"/>
<dbReference type="InterPro" id="IPR009027">
    <property type="entry name" value="Ribosomal_bL9/RNase_H1_N"/>
</dbReference>
<dbReference type="SUPFAM" id="SSF53098">
    <property type="entry name" value="Ribonuclease H-like"/>
    <property type="match status" value="1"/>
</dbReference>
<dbReference type="CTD" id="6050"/>
<dbReference type="GO" id="GO:0004523">
    <property type="term" value="F:RNA-DNA hybrid ribonuclease activity"/>
    <property type="evidence" value="ECO:0007669"/>
    <property type="project" value="UniProtKB-UniRule"/>
</dbReference>
<dbReference type="PANTHER" id="PTHR10642:SF31">
    <property type="entry name" value="RIBONUCLEASE H1"/>
    <property type="match status" value="1"/>
</dbReference>
<dbReference type="Proteomes" id="UP000694872">
    <property type="component" value="Unplaced"/>
</dbReference>
<sequence>MSMSIRYALFNVKFLSSFKTLFISKMPYYAVARGRISGIFMNWADCENQVKGFPGARYKKFNTAADAEKFIISEGGSQKTGNVTNGKKIVKATNSQNQPKTEEMQKPVIPSRKRTKTPENQIDTDSDEDDLNDVLTKQMDDIEKRLKDFEKDVNKIIKKGTKSTDKRTMLIDLPQPKKRKSGKFEFSEDEDGYVQVYTDGACSSNGRNGARAGIGVYWGDGHPLNVSEPVTGRATNNCGEIQAATSAIKIALQNKVKKLTINTDSQFLINSVTKWMPGWKRKGWKLQSGEPVKNEKDFKELDEVQNKLQIKWVYVEAHKGVHGNEMADQLAKAGASRYVK</sequence>
<keyword evidence="6 9" id="KW-0255">Endonuclease</keyword>
<dbReference type="InterPro" id="IPR011320">
    <property type="entry name" value="RNase_H1_N"/>
</dbReference>
<evidence type="ECO:0000256" key="8">
    <source>
        <dbReference type="ARBA" id="ARBA00022842"/>
    </source>
</evidence>
<dbReference type="FunFam" id="3.40.970.10:FF:000002">
    <property type="entry name" value="Ribonuclease H"/>
    <property type="match status" value="1"/>
</dbReference>
<comment type="cofactor">
    <cofactor evidence="1 9">
        <name>Mg(2+)</name>
        <dbReference type="ChEBI" id="CHEBI:18420"/>
    </cofactor>
</comment>
<dbReference type="Pfam" id="PF01693">
    <property type="entry name" value="Cauli_VI"/>
    <property type="match status" value="1"/>
</dbReference>
<name>A0AAJ6Z8F0_PAPXU</name>
<evidence type="ECO:0000256" key="7">
    <source>
        <dbReference type="ARBA" id="ARBA00022801"/>
    </source>
</evidence>
<dbReference type="Gene3D" id="3.40.970.10">
    <property type="entry name" value="Ribonuclease H1, N-terminal domain"/>
    <property type="match status" value="1"/>
</dbReference>
<gene>
    <name evidence="13" type="primary">LOC106117502</name>
</gene>
<comment type="catalytic activity">
    <reaction evidence="9">
        <text>Endonucleolytic cleavage to 5'-phosphomonoester.</text>
        <dbReference type="EC" id="3.1.26.4"/>
    </reaction>
</comment>
<comment type="function">
    <text evidence="2 9">Endonuclease that specifically degrades the RNA of RNA-DNA hybrids.</text>
</comment>
<feature type="region of interest" description="Disordered" evidence="11">
    <location>
        <begin position="82"/>
        <end position="129"/>
    </location>
</feature>
<dbReference type="InterPro" id="IPR012337">
    <property type="entry name" value="RNaseH-like_sf"/>
</dbReference>
<evidence type="ECO:0000256" key="1">
    <source>
        <dbReference type="ARBA" id="ARBA00001946"/>
    </source>
</evidence>
<dbReference type="GO" id="GO:0003676">
    <property type="term" value="F:nucleic acid binding"/>
    <property type="evidence" value="ECO:0007669"/>
    <property type="project" value="UniProtKB-UniRule"/>
</dbReference>
<reference evidence="13" key="1">
    <citation type="submission" date="2025-08" db="UniProtKB">
        <authorList>
            <consortium name="RefSeq"/>
        </authorList>
    </citation>
    <scope>IDENTIFICATION</scope>
</reference>
<accession>A0AAJ6Z8F0</accession>
<dbReference type="Gene3D" id="3.30.420.10">
    <property type="entry name" value="Ribonuclease H-like superfamily/Ribonuclease H"/>
    <property type="match status" value="1"/>
</dbReference>
<comment type="similarity">
    <text evidence="3 9">Belongs to the RNase H family.</text>
</comment>
<feature type="domain" description="RNase H type-1" evidence="12">
    <location>
        <begin position="190"/>
        <end position="336"/>
    </location>
</feature>
<proteinExistence type="inferred from homology"/>
<keyword evidence="5 9" id="KW-0479">Metal-binding</keyword>
<feature type="coiled-coil region" evidence="10">
    <location>
        <begin position="132"/>
        <end position="159"/>
    </location>
</feature>
<dbReference type="PROSITE" id="PS50879">
    <property type="entry name" value="RNASE_H_1"/>
    <property type="match status" value="1"/>
</dbReference>
<protein>
    <recommendedName>
        <fullName evidence="9">Ribonuclease H1</fullName>
        <shortName evidence="9">RNase H1</shortName>
        <ecNumber evidence="9">3.1.26.4</ecNumber>
    </recommendedName>
</protein>
<dbReference type="GO" id="GO:0000287">
    <property type="term" value="F:magnesium ion binding"/>
    <property type="evidence" value="ECO:0007669"/>
    <property type="project" value="UniProtKB-UniRule"/>
</dbReference>
<dbReference type="InterPro" id="IPR036397">
    <property type="entry name" value="RNaseH_sf"/>
</dbReference>
<evidence type="ECO:0000256" key="5">
    <source>
        <dbReference type="ARBA" id="ARBA00022723"/>
    </source>
</evidence>
<keyword evidence="7 9" id="KW-0378">Hydrolase</keyword>
<dbReference type="GO" id="GO:0043137">
    <property type="term" value="P:DNA replication, removal of RNA primer"/>
    <property type="evidence" value="ECO:0007669"/>
    <property type="project" value="TreeGrafter"/>
</dbReference>
<evidence type="ECO:0000256" key="3">
    <source>
        <dbReference type="ARBA" id="ARBA00005300"/>
    </source>
</evidence>
<dbReference type="GeneID" id="106117502"/>
<dbReference type="InterPro" id="IPR017067">
    <property type="entry name" value="RNase_H1_euk"/>
</dbReference>
<dbReference type="InterPro" id="IPR050092">
    <property type="entry name" value="RNase_H"/>
</dbReference>
<dbReference type="Pfam" id="PF00075">
    <property type="entry name" value="RNase_H"/>
    <property type="match status" value="1"/>
</dbReference>
<evidence type="ECO:0000256" key="10">
    <source>
        <dbReference type="SAM" id="Coils"/>
    </source>
</evidence>
<dbReference type="InterPro" id="IPR037056">
    <property type="entry name" value="RNase_H1_N_sf"/>
</dbReference>
<dbReference type="FunFam" id="3.30.420.10:FF:000097">
    <property type="entry name" value="Ribonuclease H1"/>
    <property type="match status" value="1"/>
</dbReference>
<evidence type="ECO:0000313" key="13">
    <source>
        <dbReference type="RefSeq" id="XP_013167304.1"/>
    </source>
</evidence>
<evidence type="ECO:0000256" key="11">
    <source>
        <dbReference type="SAM" id="MobiDB-lite"/>
    </source>
</evidence>
<dbReference type="InterPro" id="IPR002156">
    <property type="entry name" value="RNaseH_domain"/>
</dbReference>